<dbReference type="InterPro" id="IPR018612">
    <property type="entry name" value="NSRP1_N"/>
</dbReference>
<keyword evidence="2 3" id="KW-0175">Coiled coil</keyword>
<organism evidence="6 7">
    <name type="scientific">Chilo suppressalis</name>
    <name type="common">Asiatic rice borer moth</name>
    <dbReference type="NCBI Taxonomy" id="168631"/>
    <lineage>
        <taxon>Eukaryota</taxon>
        <taxon>Metazoa</taxon>
        <taxon>Ecdysozoa</taxon>
        <taxon>Arthropoda</taxon>
        <taxon>Hexapoda</taxon>
        <taxon>Insecta</taxon>
        <taxon>Pterygota</taxon>
        <taxon>Neoptera</taxon>
        <taxon>Endopterygota</taxon>
        <taxon>Lepidoptera</taxon>
        <taxon>Glossata</taxon>
        <taxon>Ditrysia</taxon>
        <taxon>Pyraloidea</taxon>
        <taxon>Crambidae</taxon>
        <taxon>Crambinae</taxon>
        <taxon>Chilo</taxon>
    </lineage>
</organism>
<dbReference type="PANTHER" id="PTHR31938:SF4">
    <property type="entry name" value="NUCLEAR SPECKLE SPLICING REGULATORY PROTEIN 1"/>
    <property type="match status" value="1"/>
</dbReference>
<evidence type="ECO:0000259" key="5">
    <source>
        <dbReference type="Pfam" id="PF09745"/>
    </source>
</evidence>
<evidence type="ECO:0000313" key="7">
    <source>
        <dbReference type="Proteomes" id="UP001153292"/>
    </source>
</evidence>
<keyword evidence="7" id="KW-1185">Reference proteome</keyword>
<dbReference type="PANTHER" id="PTHR31938">
    <property type="entry name" value="NUCLEAR SPECKLE SPLICING REGULATORY PROTEIN 1"/>
    <property type="match status" value="1"/>
</dbReference>
<dbReference type="Proteomes" id="UP001153292">
    <property type="component" value="Chromosome 4"/>
</dbReference>
<sequence length="376" mass="43802">MNQTKMSFDKKLYGLIVPDKTKHQNPIFQASRNIFGNDSESEDDSNKKPVLLRPSDNINRQAKIAQNKAISDDPTVFLYDEVYDDMKTKEEEKHDKKKIDKKPRYIENLLKSAQKRKIENERRIERQIQKEREDEGSEFADKEIFVTSAYKKKLEELKLEEEREKREEYLEKIGDVTKQGDLGGFYRHLYEQKLGSDNKKELKQQENIAEEYKIASDLDVINVEKSCPAAASPKKRNYRKRKSSNDTKILLSEGEIEDSDEEINRLNLDDIKMAKKCKQSKENLDSDSDFSIDESSDNDISTRNEEKNAIIIKNSDSDEKNAQINTNVLTSIESNNADNILNQPKPKIDIWKKRTVGEVFEQALKRYYERKASRGV</sequence>
<evidence type="ECO:0000256" key="3">
    <source>
        <dbReference type="SAM" id="Coils"/>
    </source>
</evidence>
<name>A0ABN8B7E2_CHISP</name>
<evidence type="ECO:0000256" key="1">
    <source>
        <dbReference type="ARBA" id="ARBA00010126"/>
    </source>
</evidence>
<comment type="similarity">
    <text evidence="1">Belongs to the NSRP1 family.</text>
</comment>
<proteinExistence type="inferred from homology"/>
<gene>
    <name evidence="6" type="ORF">CHILSU_LOCUS8770</name>
</gene>
<dbReference type="EMBL" id="OU963897">
    <property type="protein sequence ID" value="CAH0405406.1"/>
    <property type="molecule type" value="Genomic_DNA"/>
</dbReference>
<reference evidence="6" key="1">
    <citation type="submission" date="2021-12" db="EMBL/GenBank/DDBJ databases">
        <authorList>
            <person name="King R."/>
        </authorList>
    </citation>
    <scope>NUCLEOTIDE SEQUENCE</scope>
</reference>
<feature type="region of interest" description="Disordered" evidence="4">
    <location>
        <begin position="32"/>
        <end position="58"/>
    </location>
</feature>
<feature type="compositionally biased region" description="Acidic residues" evidence="4">
    <location>
        <begin position="285"/>
        <end position="297"/>
    </location>
</feature>
<feature type="coiled-coil region" evidence="3">
    <location>
        <begin position="110"/>
        <end position="179"/>
    </location>
</feature>
<protein>
    <recommendedName>
        <fullName evidence="5">Nuclear speckle splicing regulatory protein 1 N-terminal domain-containing protein</fullName>
    </recommendedName>
</protein>
<evidence type="ECO:0000313" key="6">
    <source>
        <dbReference type="EMBL" id="CAH0405406.1"/>
    </source>
</evidence>
<evidence type="ECO:0000256" key="4">
    <source>
        <dbReference type="SAM" id="MobiDB-lite"/>
    </source>
</evidence>
<dbReference type="Pfam" id="PF09745">
    <property type="entry name" value="NSRP1_N"/>
    <property type="match status" value="1"/>
</dbReference>
<evidence type="ECO:0000256" key="2">
    <source>
        <dbReference type="ARBA" id="ARBA00023054"/>
    </source>
</evidence>
<accession>A0ABN8B7E2</accession>
<feature type="region of interest" description="Disordered" evidence="4">
    <location>
        <begin position="280"/>
        <end position="302"/>
    </location>
</feature>
<feature type="domain" description="Nuclear speckle splicing regulatory protein 1 N-terminal" evidence="5">
    <location>
        <begin position="64"/>
        <end position="179"/>
    </location>
</feature>
<dbReference type="InterPro" id="IPR042816">
    <property type="entry name" value="Nsrp1"/>
</dbReference>